<keyword evidence="2" id="KW-0805">Transcription regulation</keyword>
<proteinExistence type="predicted"/>
<keyword evidence="3" id="KW-0238">DNA-binding</keyword>
<dbReference type="PANTHER" id="PTHR30204:SF69">
    <property type="entry name" value="MERR-FAMILY TRANSCRIPTIONAL REGULATOR"/>
    <property type="match status" value="1"/>
</dbReference>
<comment type="caution">
    <text evidence="6">The sequence shown here is derived from an EMBL/GenBank/DDBJ whole genome shotgun (WGS) entry which is preliminary data.</text>
</comment>
<dbReference type="RefSeq" id="WP_397403995.1">
    <property type="nucleotide sequence ID" value="NZ_JBIRYI010000005.1"/>
</dbReference>
<accession>A0ABW7XIM7</accession>
<dbReference type="Gene3D" id="1.10.1660.10">
    <property type="match status" value="2"/>
</dbReference>
<dbReference type="Pfam" id="PF00376">
    <property type="entry name" value="MerR"/>
    <property type="match status" value="1"/>
</dbReference>
<keyword evidence="4" id="KW-0804">Transcription</keyword>
<dbReference type="EMBL" id="JBIRYI010000005">
    <property type="protein sequence ID" value="MFI2487360.1"/>
    <property type="molecule type" value="Genomic_DNA"/>
</dbReference>
<dbReference type="PRINTS" id="PR00040">
    <property type="entry name" value="HTHMERR"/>
</dbReference>
<dbReference type="InterPro" id="IPR047057">
    <property type="entry name" value="MerR_fam"/>
</dbReference>
<evidence type="ECO:0000256" key="1">
    <source>
        <dbReference type="ARBA" id="ARBA00022491"/>
    </source>
</evidence>
<dbReference type="InterPro" id="IPR000551">
    <property type="entry name" value="MerR-type_HTH_dom"/>
</dbReference>
<dbReference type="SMART" id="SM00422">
    <property type="entry name" value="HTH_MERR"/>
    <property type="match status" value="2"/>
</dbReference>
<evidence type="ECO:0000256" key="3">
    <source>
        <dbReference type="ARBA" id="ARBA00023125"/>
    </source>
</evidence>
<dbReference type="InterPro" id="IPR009061">
    <property type="entry name" value="DNA-bd_dom_put_sf"/>
</dbReference>
<evidence type="ECO:0000256" key="4">
    <source>
        <dbReference type="ARBA" id="ARBA00023163"/>
    </source>
</evidence>
<dbReference type="PANTHER" id="PTHR30204">
    <property type="entry name" value="REDOX-CYCLING DRUG-SENSING TRANSCRIPTIONAL ACTIVATOR SOXR"/>
    <property type="match status" value="1"/>
</dbReference>
<dbReference type="Pfam" id="PF13411">
    <property type="entry name" value="MerR_1"/>
    <property type="match status" value="1"/>
</dbReference>
<keyword evidence="7" id="KW-1185">Reference proteome</keyword>
<organism evidence="6 7">
    <name type="scientific">Promicromonospora kroppenstedtii</name>
    <dbReference type="NCBI Taxonomy" id="440482"/>
    <lineage>
        <taxon>Bacteria</taxon>
        <taxon>Bacillati</taxon>
        <taxon>Actinomycetota</taxon>
        <taxon>Actinomycetes</taxon>
        <taxon>Micrococcales</taxon>
        <taxon>Promicromonosporaceae</taxon>
        <taxon>Promicromonospora</taxon>
    </lineage>
</organism>
<evidence type="ECO:0000256" key="2">
    <source>
        <dbReference type="ARBA" id="ARBA00023015"/>
    </source>
</evidence>
<sequence>MTPEVSRPLRTADVARESGYSVQQVRDLERLGVIPPAARAANGYRTYAPGHVHALRAYRRLASAAGPVDARRLLAAALTGGVADAAAAVGAVHVRLARERDEALRARAALGAIQREAIEDGRADAAPAGSPAPADPADALTITQLAAALGVRTSTLRFWEQEGLVAPERVTSLRARQYGPAAVDEARIVAALRASGYGVPAVRDVVATLRGLPGADEGIARAGQILDRRLDQIAARTVALLRAGTDLADLIASRPPSARPQSA</sequence>
<evidence type="ECO:0000259" key="5">
    <source>
        <dbReference type="PROSITE" id="PS50937"/>
    </source>
</evidence>
<evidence type="ECO:0000313" key="6">
    <source>
        <dbReference type="EMBL" id="MFI2487360.1"/>
    </source>
</evidence>
<feature type="domain" description="HTH merR-type" evidence="5">
    <location>
        <begin position="139"/>
        <end position="208"/>
    </location>
</feature>
<keyword evidence="1" id="KW-0678">Repressor</keyword>
<evidence type="ECO:0000313" key="7">
    <source>
        <dbReference type="Proteomes" id="UP001611580"/>
    </source>
</evidence>
<dbReference type="PROSITE" id="PS50937">
    <property type="entry name" value="HTH_MERR_2"/>
    <property type="match status" value="1"/>
</dbReference>
<dbReference type="Proteomes" id="UP001611580">
    <property type="component" value="Unassembled WGS sequence"/>
</dbReference>
<protein>
    <submittedName>
        <fullName evidence="6">MerR family transcriptional regulator</fullName>
    </submittedName>
</protein>
<reference evidence="6 7" key="1">
    <citation type="submission" date="2024-10" db="EMBL/GenBank/DDBJ databases">
        <title>The Natural Products Discovery Center: Release of the First 8490 Sequenced Strains for Exploring Actinobacteria Biosynthetic Diversity.</title>
        <authorList>
            <person name="Kalkreuter E."/>
            <person name="Kautsar S.A."/>
            <person name="Yang D."/>
            <person name="Bader C.D."/>
            <person name="Teijaro C.N."/>
            <person name="Fluegel L."/>
            <person name="Davis C.M."/>
            <person name="Simpson J.R."/>
            <person name="Lauterbach L."/>
            <person name="Steele A.D."/>
            <person name="Gui C."/>
            <person name="Meng S."/>
            <person name="Li G."/>
            <person name="Viehrig K."/>
            <person name="Ye F."/>
            <person name="Su P."/>
            <person name="Kiefer A.F."/>
            <person name="Nichols A."/>
            <person name="Cepeda A.J."/>
            <person name="Yan W."/>
            <person name="Fan B."/>
            <person name="Jiang Y."/>
            <person name="Adhikari A."/>
            <person name="Zheng C.-J."/>
            <person name="Schuster L."/>
            <person name="Cowan T.M."/>
            <person name="Smanski M.J."/>
            <person name="Chevrette M.G."/>
            <person name="De Carvalho L.P.S."/>
            <person name="Shen B."/>
        </authorList>
    </citation>
    <scope>NUCLEOTIDE SEQUENCE [LARGE SCALE GENOMIC DNA]</scope>
    <source>
        <strain evidence="6 7">NPDC019481</strain>
    </source>
</reference>
<name>A0ABW7XIM7_9MICO</name>
<dbReference type="SUPFAM" id="SSF46955">
    <property type="entry name" value="Putative DNA-binding domain"/>
    <property type="match status" value="2"/>
</dbReference>
<gene>
    <name evidence="6" type="ORF">ACH47X_10655</name>
</gene>